<proteinExistence type="inferred from homology"/>
<dbReference type="Proteomes" id="UP000555728">
    <property type="component" value="Unassembled WGS sequence"/>
</dbReference>
<sequence length="111" mass="11864">MFTVASLFVLATMVLALLRAVRGPTVYDRIVAVNVFGTMTVLLLVLIGFLTDRPEFEDIALLYVLINFVAIIAVLKFELYSSLAGPRAASAEGATEKARDEAADGAGVDGR</sequence>
<keyword evidence="5 9" id="KW-0812">Transmembrane</keyword>
<evidence type="ECO:0000256" key="5">
    <source>
        <dbReference type="ARBA" id="ARBA00022692"/>
    </source>
</evidence>
<dbReference type="RefSeq" id="WP_184430894.1">
    <property type="nucleotide sequence ID" value="NZ_JACIGI010000001.1"/>
</dbReference>
<evidence type="ECO:0000313" key="11">
    <source>
        <dbReference type="Proteomes" id="UP000555728"/>
    </source>
</evidence>
<dbReference type="PANTHER" id="PTHR34702:SF1">
    <property type="entry name" value="NA(+)_H(+) ANTIPORTER SUBUNIT F"/>
    <property type="match status" value="1"/>
</dbReference>
<feature type="region of interest" description="Disordered" evidence="8">
    <location>
        <begin position="88"/>
        <end position="111"/>
    </location>
</feature>
<dbReference type="GO" id="GO:0005886">
    <property type="term" value="C:plasma membrane"/>
    <property type="evidence" value="ECO:0007669"/>
    <property type="project" value="UniProtKB-SubCell"/>
</dbReference>
<comment type="subcellular location">
    <subcellularLocation>
        <location evidence="1">Cell membrane</location>
        <topology evidence="1">Multi-pass membrane protein</topology>
    </subcellularLocation>
</comment>
<evidence type="ECO:0000313" key="10">
    <source>
        <dbReference type="EMBL" id="MBB4284420.1"/>
    </source>
</evidence>
<dbReference type="GO" id="GO:0015385">
    <property type="term" value="F:sodium:proton antiporter activity"/>
    <property type="evidence" value="ECO:0007669"/>
    <property type="project" value="TreeGrafter"/>
</dbReference>
<dbReference type="EMBL" id="JACIGI010000001">
    <property type="protein sequence ID" value="MBB4284420.1"/>
    <property type="molecule type" value="Genomic_DNA"/>
</dbReference>
<keyword evidence="3" id="KW-0813">Transport</keyword>
<evidence type="ECO:0000256" key="4">
    <source>
        <dbReference type="ARBA" id="ARBA00022475"/>
    </source>
</evidence>
<evidence type="ECO:0000256" key="3">
    <source>
        <dbReference type="ARBA" id="ARBA00022448"/>
    </source>
</evidence>
<comment type="caution">
    <text evidence="10">The sequence shown here is derived from an EMBL/GenBank/DDBJ whole genome shotgun (WGS) entry which is preliminary data.</text>
</comment>
<feature type="transmembrane region" description="Helical" evidence="9">
    <location>
        <begin position="30"/>
        <end position="50"/>
    </location>
</feature>
<protein>
    <submittedName>
        <fullName evidence="10">Multicomponent Na+:H+ antiporter subunit F</fullName>
    </submittedName>
</protein>
<keyword evidence="4" id="KW-1003">Cell membrane</keyword>
<evidence type="ECO:0000256" key="2">
    <source>
        <dbReference type="ARBA" id="ARBA00009212"/>
    </source>
</evidence>
<evidence type="ECO:0000256" key="9">
    <source>
        <dbReference type="SAM" id="Phobius"/>
    </source>
</evidence>
<dbReference type="AlphaFoldDB" id="A0A7W6RWC6"/>
<evidence type="ECO:0000256" key="1">
    <source>
        <dbReference type="ARBA" id="ARBA00004651"/>
    </source>
</evidence>
<feature type="transmembrane region" description="Helical" evidence="9">
    <location>
        <begin position="59"/>
        <end position="77"/>
    </location>
</feature>
<reference evidence="10 11" key="1">
    <citation type="submission" date="2020-08" db="EMBL/GenBank/DDBJ databases">
        <title>Genome sequencing of Purple Non-Sulfur Bacteria from various extreme environments.</title>
        <authorList>
            <person name="Mayer M."/>
        </authorList>
    </citation>
    <scope>NUCLEOTIDE SEQUENCE [LARGE SCALE GENOMIC DNA]</scope>
    <source>
        <strain evidence="10 11">JA135</strain>
    </source>
</reference>
<evidence type="ECO:0000256" key="7">
    <source>
        <dbReference type="ARBA" id="ARBA00023136"/>
    </source>
</evidence>
<dbReference type="PANTHER" id="PTHR34702">
    <property type="entry name" value="NA(+)/H(+) ANTIPORTER SUBUNIT F1"/>
    <property type="match status" value="1"/>
</dbReference>
<accession>A0A7W6RWC6</accession>
<keyword evidence="11" id="KW-1185">Reference proteome</keyword>
<name>A0A7W6RWC6_9PROT</name>
<evidence type="ECO:0000256" key="8">
    <source>
        <dbReference type="SAM" id="MobiDB-lite"/>
    </source>
</evidence>
<gene>
    <name evidence="10" type="ORF">GGD88_000126</name>
</gene>
<keyword evidence="6 9" id="KW-1133">Transmembrane helix</keyword>
<dbReference type="InterPro" id="IPR007208">
    <property type="entry name" value="MrpF/PhaF-like"/>
</dbReference>
<keyword evidence="7 9" id="KW-0472">Membrane</keyword>
<comment type="similarity">
    <text evidence="2">Belongs to the CPA3 antiporters (TC 2.A.63) subunit F family.</text>
</comment>
<dbReference type="Pfam" id="PF04066">
    <property type="entry name" value="MrpF_PhaF"/>
    <property type="match status" value="1"/>
</dbReference>
<organism evidence="10 11">
    <name type="scientific">Roseospira goensis</name>
    <dbReference type="NCBI Taxonomy" id="391922"/>
    <lineage>
        <taxon>Bacteria</taxon>
        <taxon>Pseudomonadati</taxon>
        <taxon>Pseudomonadota</taxon>
        <taxon>Alphaproteobacteria</taxon>
        <taxon>Rhodospirillales</taxon>
        <taxon>Rhodospirillaceae</taxon>
        <taxon>Roseospira</taxon>
    </lineage>
</organism>
<evidence type="ECO:0000256" key="6">
    <source>
        <dbReference type="ARBA" id="ARBA00022989"/>
    </source>
</evidence>